<evidence type="ECO:0000259" key="6">
    <source>
        <dbReference type="Pfam" id="PF21105"/>
    </source>
</evidence>
<comment type="cofactor">
    <cofactor evidence="1">
        <name>heme b</name>
        <dbReference type="ChEBI" id="CHEBI:60344"/>
    </cofactor>
</comment>
<dbReference type="InterPro" id="IPR049509">
    <property type="entry name" value="DyP_N"/>
</dbReference>
<keyword evidence="8" id="KW-1185">Reference proteome</keyword>
<organism evidence="7 8">
    <name type="scientific">Rhizobium rosettiformans</name>
    <dbReference type="NCBI Taxonomy" id="1368430"/>
    <lineage>
        <taxon>Bacteria</taxon>
        <taxon>Pseudomonadati</taxon>
        <taxon>Pseudomonadota</taxon>
        <taxon>Alphaproteobacteria</taxon>
        <taxon>Hyphomicrobiales</taxon>
        <taxon>Rhizobiaceae</taxon>
        <taxon>Rhizobium/Agrobacterium group</taxon>
        <taxon>Rhizobium</taxon>
    </lineage>
</organism>
<dbReference type="PANTHER" id="PTHR30521:SF5">
    <property type="entry name" value="BLR4509 PROTEIN"/>
    <property type="match status" value="1"/>
</dbReference>
<evidence type="ECO:0000256" key="4">
    <source>
        <dbReference type="ARBA" id="ARBA00023002"/>
    </source>
</evidence>
<evidence type="ECO:0000256" key="1">
    <source>
        <dbReference type="ARBA" id="ARBA00001970"/>
    </source>
</evidence>
<keyword evidence="3" id="KW-0479">Metal-binding</keyword>
<evidence type="ECO:0000256" key="5">
    <source>
        <dbReference type="ARBA" id="ARBA00023004"/>
    </source>
</evidence>
<keyword evidence="4" id="KW-0560">Oxidoreductase</keyword>
<dbReference type="Pfam" id="PF21105">
    <property type="entry name" value="DyP_N"/>
    <property type="match status" value="1"/>
</dbReference>
<dbReference type="InterPro" id="IPR011008">
    <property type="entry name" value="Dimeric_a/b-barrel"/>
</dbReference>
<geneLocation type="plasmid" evidence="7 8">
    <name>p1</name>
</geneLocation>
<dbReference type="Proteomes" id="UP000596351">
    <property type="component" value="Plasmid p1"/>
</dbReference>
<sequence length="449" mass="49383">MKVRNVLLELDNIQGTVLNNRPMPYFGAYVAFSIEDATAARTMLKRLIPRITSCADWAAPKQHAWLNIAFTWEGLRRLGLSPDILEGFPVEFRQGMAARSAFLGDVGRSDPSLWDFPHGNNGFHAGLLVMASTAEGREEILDLGRHALDGLDGIEVTAHLSVGVPPTMREHFGFVDGISRPFIEGQGGEPLPGQGEPTKAGEFILGYENELGELAKGPGPEVLWRNGTYAAIRKIYQDVAAFRTYLRQSASNAAGEEKVAAKMMGRWRSGCPLALSPDVDDPTIVDDPQRNNAFAYYEDDLNGAKTPVGCHIRRVNPRDGLQDTMAYARLHQLLRRGAAYGPLLPEGVMADDGEDRGIVLALINANPGRQFEFVQSQWVNDGDFVSQGLRSDPIVGRRDRSDDFAFPDKPVRRRLTGLPDFTATRGGEHVFLPSISALKWLSQMQGNEA</sequence>
<keyword evidence="7" id="KW-0614">Plasmid</keyword>
<gene>
    <name evidence="7" type="ORF">D4A92_23700</name>
</gene>
<evidence type="ECO:0000256" key="2">
    <source>
        <dbReference type="ARBA" id="ARBA00022559"/>
    </source>
</evidence>
<dbReference type="SUPFAM" id="SSF54909">
    <property type="entry name" value="Dimeric alpha+beta barrel"/>
    <property type="match status" value="1"/>
</dbReference>
<feature type="domain" description="DyP dimeric alpha+beta barrel" evidence="6">
    <location>
        <begin position="12"/>
        <end position="135"/>
    </location>
</feature>
<protein>
    <submittedName>
        <fullName evidence="7">Peroxidase</fullName>
    </submittedName>
</protein>
<evidence type="ECO:0000256" key="3">
    <source>
        <dbReference type="ARBA" id="ARBA00022723"/>
    </source>
</evidence>
<keyword evidence="5" id="KW-0408">Iron</keyword>
<evidence type="ECO:0000313" key="8">
    <source>
        <dbReference type="Proteomes" id="UP000596351"/>
    </source>
</evidence>
<dbReference type="GO" id="GO:0004601">
    <property type="term" value="F:peroxidase activity"/>
    <property type="evidence" value="ECO:0007669"/>
    <property type="project" value="UniProtKB-KW"/>
</dbReference>
<accession>A0ABX7F239</accession>
<reference evidence="7 8" key="1">
    <citation type="submission" date="2018-09" db="EMBL/GenBank/DDBJ databases">
        <title>Rhizobium sp. MAE2-X.</title>
        <authorList>
            <person name="Lee Y."/>
            <person name="Jeon C.O."/>
        </authorList>
    </citation>
    <scope>NUCLEOTIDE SEQUENCE [LARGE SCALE GENOMIC DNA]</scope>
    <source>
        <strain evidence="7 8">MAE2-X</strain>
        <plasmid evidence="7 8">p1</plasmid>
    </source>
</reference>
<proteinExistence type="predicted"/>
<dbReference type="PANTHER" id="PTHR30521">
    <property type="entry name" value="DEFERROCHELATASE/PEROXIDASE"/>
    <property type="match status" value="1"/>
</dbReference>
<dbReference type="PROSITE" id="PS51404">
    <property type="entry name" value="DYP_PEROXIDASE"/>
    <property type="match status" value="1"/>
</dbReference>
<keyword evidence="2 7" id="KW-0575">Peroxidase</keyword>
<dbReference type="EMBL" id="CP032406">
    <property type="protein sequence ID" value="QRF54582.1"/>
    <property type="molecule type" value="Genomic_DNA"/>
</dbReference>
<dbReference type="InterPro" id="IPR006314">
    <property type="entry name" value="Dyp_peroxidase"/>
</dbReference>
<name>A0ABX7F239_9HYPH</name>
<evidence type="ECO:0000313" key="7">
    <source>
        <dbReference type="EMBL" id="QRF54582.1"/>
    </source>
</evidence>